<evidence type="ECO:0000313" key="1">
    <source>
        <dbReference type="EMBL" id="MDO9714198.1"/>
    </source>
</evidence>
<protein>
    <recommendedName>
        <fullName evidence="3">Hedgehog/Intein (Hint) domain-containing protein</fullName>
    </recommendedName>
</protein>
<evidence type="ECO:0000313" key="2">
    <source>
        <dbReference type="Proteomes" id="UP001243009"/>
    </source>
</evidence>
<gene>
    <name evidence="1" type="ORF">Q7A36_38245</name>
</gene>
<dbReference type="RefSeq" id="WP_305109037.1">
    <property type="nucleotide sequence ID" value="NZ_JAUTWS010000183.1"/>
</dbReference>
<dbReference type="EMBL" id="JAUTWS010000183">
    <property type="protein sequence ID" value="MDO9714198.1"/>
    <property type="molecule type" value="Genomic_DNA"/>
</dbReference>
<sequence>MDMQAFLGGVSIGKETSGNLKLSFMGDVAVRTPDGKYVVGKNGQIADVTAFILDGSEKYLLRIPTAKIKADDLVVVSDNPFKVISVLEANEDGRIKGIDLMAGTVVEHAPRAGVILPFGVVPQKVFVKVASLLEAFGAEDMTKMGGIERMMPLLLFGNAQADGSKKTDLIDTMMMMRMMSGVGSDEGASFLRPNRAEE</sequence>
<name>A0ABT9EDA5_9PROT</name>
<comment type="caution">
    <text evidence="1">The sequence shown here is derived from an EMBL/GenBank/DDBJ whole genome shotgun (WGS) entry which is preliminary data.</text>
</comment>
<keyword evidence="2" id="KW-1185">Reference proteome</keyword>
<accession>A0ABT9EDA5</accession>
<evidence type="ECO:0008006" key="3">
    <source>
        <dbReference type="Google" id="ProtNLM"/>
    </source>
</evidence>
<dbReference type="Proteomes" id="UP001243009">
    <property type="component" value="Unassembled WGS sequence"/>
</dbReference>
<proteinExistence type="predicted"/>
<reference evidence="1 2" key="1">
    <citation type="submission" date="2023-08" db="EMBL/GenBank/DDBJ databases">
        <title>The draft genome sequence of Paracraurococcus sp. LOR1-02.</title>
        <authorList>
            <person name="Kingkaew E."/>
            <person name="Tanasupawat S."/>
        </authorList>
    </citation>
    <scope>NUCLEOTIDE SEQUENCE [LARGE SCALE GENOMIC DNA]</scope>
    <source>
        <strain evidence="1 2">LOR1-02</strain>
    </source>
</reference>
<organism evidence="1 2">
    <name type="scientific">Paracraurococcus lichenis</name>
    <dbReference type="NCBI Taxonomy" id="3064888"/>
    <lineage>
        <taxon>Bacteria</taxon>
        <taxon>Pseudomonadati</taxon>
        <taxon>Pseudomonadota</taxon>
        <taxon>Alphaproteobacteria</taxon>
        <taxon>Acetobacterales</taxon>
        <taxon>Roseomonadaceae</taxon>
        <taxon>Paracraurococcus</taxon>
    </lineage>
</organism>